<evidence type="ECO:0000313" key="2">
    <source>
        <dbReference type="EnsemblMetazoa" id="RPRC006431-PA"/>
    </source>
</evidence>
<dbReference type="AlphaFoldDB" id="T1HQW1"/>
<dbReference type="VEuPathDB" id="VectorBase:RPRC006431"/>
<name>T1HQW1_RHOPR</name>
<evidence type="ECO:0000256" key="1">
    <source>
        <dbReference type="SAM" id="MobiDB-lite"/>
    </source>
</evidence>
<organism evidence="2 3">
    <name type="scientific">Rhodnius prolixus</name>
    <name type="common">Triatomid bug</name>
    <dbReference type="NCBI Taxonomy" id="13249"/>
    <lineage>
        <taxon>Eukaryota</taxon>
        <taxon>Metazoa</taxon>
        <taxon>Ecdysozoa</taxon>
        <taxon>Arthropoda</taxon>
        <taxon>Hexapoda</taxon>
        <taxon>Insecta</taxon>
        <taxon>Pterygota</taxon>
        <taxon>Neoptera</taxon>
        <taxon>Paraneoptera</taxon>
        <taxon>Hemiptera</taxon>
        <taxon>Heteroptera</taxon>
        <taxon>Panheteroptera</taxon>
        <taxon>Cimicomorpha</taxon>
        <taxon>Reduviidae</taxon>
        <taxon>Triatominae</taxon>
        <taxon>Rhodnius</taxon>
    </lineage>
</organism>
<feature type="compositionally biased region" description="Basic residues" evidence="1">
    <location>
        <begin position="99"/>
        <end position="112"/>
    </location>
</feature>
<dbReference type="EMBL" id="ACPB03020826">
    <property type="status" value="NOT_ANNOTATED_CDS"/>
    <property type="molecule type" value="Genomic_DNA"/>
</dbReference>
<feature type="region of interest" description="Disordered" evidence="1">
    <location>
        <begin position="64"/>
        <end position="159"/>
    </location>
</feature>
<protein>
    <submittedName>
        <fullName evidence="2">Uncharacterized protein</fullName>
    </submittedName>
</protein>
<feature type="compositionally biased region" description="Basic and acidic residues" evidence="1">
    <location>
        <begin position="89"/>
        <end position="98"/>
    </location>
</feature>
<dbReference type="EnsemblMetazoa" id="RPRC006431-RA">
    <property type="protein sequence ID" value="RPRC006431-PA"/>
    <property type="gene ID" value="RPRC006431"/>
</dbReference>
<feature type="compositionally biased region" description="Basic residues" evidence="1">
    <location>
        <begin position="121"/>
        <end position="130"/>
    </location>
</feature>
<keyword evidence="3" id="KW-1185">Reference proteome</keyword>
<dbReference type="Proteomes" id="UP000015103">
    <property type="component" value="Unassembled WGS sequence"/>
</dbReference>
<dbReference type="InParanoid" id="T1HQW1"/>
<dbReference type="HOGENOM" id="CLU_998578_0_0_1"/>
<proteinExistence type="predicted"/>
<evidence type="ECO:0000313" key="3">
    <source>
        <dbReference type="Proteomes" id="UP000015103"/>
    </source>
</evidence>
<reference evidence="2" key="1">
    <citation type="submission" date="2015-05" db="UniProtKB">
        <authorList>
            <consortium name="EnsemblMetazoa"/>
        </authorList>
    </citation>
    <scope>IDENTIFICATION</scope>
</reference>
<sequence>MENNDYYDLFFGESDDDCVCNESDDVTEECDDLVTSTSEYFTQDNSTLDCDFIFDRQVSNYTRPNKKETNCYKNRRRDSSERKTKRKLHIDSSEEERLPKRRRRYAKKRRCSSLKETKSTSHGRHRKRRSSGSTPNRRNYSDSDVRTPKNRKPVKSSENRILKKLVRVIQKFLKLNTGPKKRSCFKRRHVGRPRKKKVSINLQDKDEKPMIKEIVESNANEEPVSSSLSRPETDLVFPKTSTIFLKPKAETLPVKIKENSISTPQYNNQVEVTGVLGIQ</sequence>
<accession>T1HQW1</accession>